<reference evidence="17" key="2">
    <citation type="submission" date="2021-01" db="UniProtKB">
        <authorList>
            <consortium name="EnsemblMetazoa"/>
        </authorList>
    </citation>
    <scope>IDENTIFICATION</scope>
</reference>
<feature type="compositionally biased region" description="Basic and acidic residues" evidence="15">
    <location>
        <begin position="160"/>
        <end position="215"/>
    </location>
</feature>
<dbReference type="EnsemblMetazoa" id="XM_030981467">
    <property type="protein sequence ID" value="XP_030837327"/>
    <property type="gene ID" value="LOC583000"/>
</dbReference>
<name>A0A7M7NJ02_STRPU</name>
<dbReference type="KEGG" id="spu:583000"/>
<dbReference type="InterPro" id="IPR000719">
    <property type="entry name" value="Prot_kinase_dom"/>
</dbReference>
<dbReference type="FunFam" id="1.10.510.10:FF:000658">
    <property type="entry name" value="Protein CBG12184"/>
    <property type="match status" value="1"/>
</dbReference>
<dbReference type="GeneID" id="583000"/>
<evidence type="ECO:0000313" key="18">
    <source>
        <dbReference type="Proteomes" id="UP000007110"/>
    </source>
</evidence>
<keyword evidence="11" id="KW-0460">Magnesium</keyword>
<evidence type="ECO:0000256" key="11">
    <source>
        <dbReference type="ARBA" id="ARBA00022842"/>
    </source>
</evidence>
<reference evidence="18" key="1">
    <citation type="submission" date="2015-02" db="EMBL/GenBank/DDBJ databases">
        <title>Genome sequencing for Strongylocentrotus purpuratus.</title>
        <authorList>
            <person name="Murali S."/>
            <person name="Liu Y."/>
            <person name="Vee V."/>
            <person name="English A."/>
            <person name="Wang M."/>
            <person name="Skinner E."/>
            <person name="Han Y."/>
            <person name="Muzny D.M."/>
            <person name="Worley K.C."/>
            <person name="Gibbs R.A."/>
        </authorList>
    </citation>
    <scope>NUCLEOTIDE SEQUENCE</scope>
</reference>
<sequence length="536" mass="61039">MEHHGHHQELSAKSDLITVEQKRHQGGTVTKIRSFTKSANDTNKCQKSIDIKVFPKPRDLTELSTQSDTRAVNFSLVRRSDNKDVAKVVIPASGTGSLKHKALSGKAYRSRDQEEMRSATRHRPTPSPQSTKPKTTRPSKAPQVNKPKGDSTITKININIDKKSAVHSQTKEVHTKSRYIEKSGGKSAVEKSSKTSDKDSTSKKDAKTKPHESSRRKSSKPPQFPTEDDVNSTAKTLKARGYILEGKLGEGTYAKVRRAYSYSEKCRVAIKIVSRSRLNARFQQKFLPRELKIVRNMRHPHIIELLEMFESNGVIFLIMELARHGDLLEYVQKKNALRDSEARTVFSQILSAVEHLHFHGVYHRDLKCENILLDWGPTGITAKITDFGFAREWSEAFKPCSTFCGSAAYASPEILQAIPYDPNWADIWSLGIILYIMVTGRMPFDDSNIKQALEDMLNSRLNFSRRRLVCIEVQRLLRAILTYDPRQRPGVQEIKTAHGCVVDVLWSNRRRGFRRVWEAFSDLVGTFPYRLLYIFD</sequence>
<evidence type="ECO:0000256" key="14">
    <source>
        <dbReference type="PROSITE-ProRule" id="PRU10141"/>
    </source>
</evidence>
<dbReference type="PROSITE" id="PS00108">
    <property type="entry name" value="PROTEIN_KINASE_ST"/>
    <property type="match status" value="1"/>
</dbReference>
<dbReference type="InterPro" id="IPR017441">
    <property type="entry name" value="Protein_kinase_ATP_BS"/>
</dbReference>
<dbReference type="RefSeq" id="XP_030837327.1">
    <property type="nucleotide sequence ID" value="XM_030981467.1"/>
</dbReference>
<evidence type="ECO:0000256" key="2">
    <source>
        <dbReference type="ARBA" id="ARBA00022473"/>
    </source>
</evidence>
<dbReference type="SMART" id="SM00220">
    <property type="entry name" value="S_TKc"/>
    <property type="match status" value="1"/>
</dbReference>
<keyword evidence="8" id="KW-0418">Kinase</keyword>
<comment type="cofactor">
    <cofactor evidence="1">
        <name>Mg(2+)</name>
        <dbReference type="ChEBI" id="CHEBI:18420"/>
    </cofactor>
</comment>
<evidence type="ECO:0000256" key="6">
    <source>
        <dbReference type="ARBA" id="ARBA00022723"/>
    </source>
</evidence>
<evidence type="ECO:0000259" key="16">
    <source>
        <dbReference type="PROSITE" id="PS50011"/>
    </source>
</evidence>
<evidence type="ECO:0000256" key="5">
    <source>
        <dbReference type="ARBA" id="ARBA00022679"/>
    </source>
</evidence>
<dbReference type="SUPFAM" id="SSF56112">
    <property type="entry name" value="Protein kinase-like (PK-like)"/>
    <property type="match status" value="1"/>
</dbReference>
<dbReference type="Pfam" id="PF00069">
    <property type="entry name" value="Pkinase"/>
    <property type="match status" value="1"/>
</dbReference>
<dbReference type="PANTHER" id="PTHR24346:SF102">
    <property type="entry name" value="TESTIS-SPECIFIC SERINE_THREONINE-PROTEIN KINASE 1"/>
    <property type="match status" value="1"/>
</dbReference>
<feature type="compositionally biased region" description="Basic and acidic residues" evidence="15">
    <location>
        <begin position="1"/>
        <end position="12"/>
    </location>
</feature>
<evidence type="ECO:0000256" key="13">
    <source>
        <dbReference type="ARBA" id="ARBA00022871"/>
    </source>
</evidence>
<feature type="compositionally biased region" description="Low complexity" evidence="15">
    <location>
        <begin position="150"/>
        <end position="159"/>
    </location>
</feature>
<keyword evidence="2" id="KW-0217">Developmental protein</keyword>
<evidence type="ECO:0000256" key="8">
    <source>
        <dbReference type="ARBA" id="ARBA00022777"/>
    </source>
</evidence>
<evidence type="ECO:0000256" key="4">
    <source>
        <dbReference type="ARBA" id="ARBA00022553"/>
    </source>
</evidence>
<dbReference type="InterPro" id="IPR008271">
    <property type="entry name" value="Ser/Thr_kinase_AS"/>
</dbReference>
<dbReference type="InterPro" id="IPR011009">
    <property type="entry name" value="Kinase-like_dom_sf"/>
</dbReference>
<organism evidence="17 18">
    <name type="scientific">Strongylocentrotus purpuratus</name>
    <name type="common">Purple sea urchin</name>
    <dbReference type="NCBI Taxonomy" id="7668"/>
    <lineage>
        <taxon>Eukaryota</taxon>
        <taxon>Metazoa</taxon>
        <taxon>Echinodermata</taxon>
        <taxon>Eleutherozoa</taxon>
        <taxon>Echinozoa</taxon>
        <taxon>Echinoidea</taxon>
        <taxon>Euechinoidea</taxon>
        <taxon>Echinacea</taxon>
        <taxon>Camarodonta</taxon>
        <taxon>Echinidea</taxon>
        <taxon>Strongylocentrotidae</taxon>
        <taxon>Strongylocentrotus</taxon>
    </lineage>
</organism>
<evidence type="ECO:0000256" key="10">
    <source>
        <dbReference type="ARBA" id="ARBA00022840"/>
    </source>
</evidence>
<keyword evidence="12" id="KW-0832">Ubl conjugation</keyword>
<evidence type="ECO:0000256" key="3">
    <source>
        <dbReference type="ARBA" id="ARBA00022527"/>
    </source>
</evidence>
<feature type="compositionally biased region" description="Basic and acidic residues" evidence="15">
    <location>
        <begin position="109"/>
        <end position="118"/>
    </location>
</feature>
<feature type="domain" description="Protein kinase" evidence="16">
    <location>
        <begin position="242"/>
        <end position="501"/>
    </location>
</feature>
<keyword evidence="10 14" id="KW-0067">ATP-binding</keyword>
<dbReference type="PROSITE" id="PS50011">
    <property type="entry name" value="PROTEIN_KINASE_DOM"/>
    <property type="match status" value="1"/>
</dbReference>
<evidence type="ECO:0000256" key="7">
    <source>
        <dbReference type="ARBA" id="ARBA00022741"/>
    </source>
</evidence>
<dbReference type="Proteomes" id="UP000007110">
    <property type="component" value="Unassembled WGS sequence"/>
</dbReference>
<dbReference type="GO" id="GO:0000287">
    <property type="term" value="F:magnesium ion binding"/>
    <property type="evidence" value="ECO:0007669"/>
    <property type="project" value="UniProtKB-ARBA"/>
</dbReference>
<dbReference type="OMA" id="AMMEADW"/>
<dbReference type="GO" id="GO:0007286">
    <property type="term" value="P:spermatid development"/>
    <property type="evidence" value="ECO:0000318"/>
    <property type="project" value="GO_Central"/>
</dbReference>
<keyword evidence="6" id="KW-0479">Metal-binding</keyword>
<dbReference type="Gene3D" id="1.10.510.10">
    <property type="entry name" value="Transferase(Phosphotransferase) domain 1"/>
    <property type="match status" value="1"/>
</dbReference>
<dbReference type="PANTHER" id="PTHR24346">
    <property type="entry name" value="MAP/MICROTUBULE AFFINITY-REGULATING KINASE"/>
    <property type="match status" value="1"/>
</dbReference>
<dbReference type="AlphaFoldDB" id="A0A7M7NJ02"/>
<feature type="region of interest" description="Disordered" evidence="15">
    <location>
        <begin position="96"/>
        <end position="232"/>
    </location>
</feature>
<evidence type="ECO:0000313" key="17">
    <source>
        <dbReference type="EnsemblMetazoa" id="XP_030837327"/>
    </source>
</evidence>
<keyword evidence="5" id="KW-0808">Transferase</keyword>
<dbReference type="GO" id="GO:0004674">
    <property type="term" value="F:protein serine/threonine kinase activity"/>
    <property type="evidence" value="ECO:0000318"/>
    <property type="project" value="GO_Central"/>
</dbReference>
<feature type="compositionally biased region" description="Low complexity" evidence="15">
    <location>
        <begin position="128"/>
        <end position="142"/>
    </location>
</feature>
<feature type="region of interest" description="Disordered" evidence="15">
    <location>
        <begin position="1"/>
        <end position="28"/>
    </location>
</feature>
<keyword evidence="9" id="KW-0221">Differentiation</keyword>
<keyword evidence="4" id="KW-0597">Phosphoprotein</keyword>
<keyword evidence="3" id="KW-0723">Serine/threonine-protein kinase</keyword>
<evidence type="ECO:0000256" key="12">
    <source>
        <dbReference type="ARBA" id="ARBA00022843"/>
    </source>
</evidence>
<dbReference type="FunFam" id="3.30.200.20:FF:000042">
    <property type="entry name" value="Aurora kinase A"/>
    <property type="match status" value="1"/>
</dbReference>
<proteinExistence type="predicted"/>
<feature type="binding site" evidence="14">
    <location>
        <position position="271"/>
    </location>
    <ligand>
        <name>ATP</name>
        <dbReference type="ChEBI" id="CHEBI:30616"/>
    </ligand>
</feature>
<keyword evidence="18" id="KW-1185">Reference proteome</keyword>
<accession>A0A7M7NJ02</accession>
<evidence type="ECO:0000256" key="1">
    <source>
        <dbReference type="ARBA" id="ARBA00001946"/>
    </source>
</evidence>
<dbReference type="GO" id="GO:0005524">
    <property type="term" value="F:ATP binding"/>
    <property type="evidence" value="ECO:0007669"/>
    <property type="project" value="UniProtKB-UniRule"/>
</dbReference>
<evidence type="ECO:0000256" key="15">
    <source>
        <dbReference type="SAM" id="MobiDB-lite"/>
    </source>
</evidence>
<evidence type="ECO:0000256" key="9">
    <source>
        <dbReference type="ARBA" id="ARBA00022782"/>
    </source>
</evidence>
<keyword evidence="13" id="KW-0744">Spermatogenesis</keyword>
<dbReference type="PROSITE" id="PS00107">
    <property type="entry name" value="PROTEIN_KINASE_ATP"/>
    <property type="match status" value="1"/>
</dbReference>
<dbReference type="InParanoid" id="A0A7M7NJ02"/>
<keyword evidence="7 14" id="KW-0547">Nucleotide-binding</keyword>
<dbReference type="OrthoDB" id="541276at2759"/>
<protein>
    <recommendedName>
        <fullName evidence="16">Protein kinase domain-containing protein</fullName>
    </recommendedName>
</protein>